<name>A0A2T0R3C8_9ACTN</name>
<evidence type="ECO:0000313" key="3">
    <source>
        <dbReference type="Proteomes" id="UP000238083"/>
    </source>
</evidence>
<feature type="compositionally biased region" description="Basic and acidic residues" evidence="1">
    <location>
        <begin position="22"/>
        <end position="43"/>
    </location>
</feature>
<dbReference type="RefSeq" id="WP_106211007.1">
    <property type="nucleotide sequence ID" value="NZ_PVZF01000006.1"/>
</dbReference>
<evidence type="ECO:0000256" key="1">
    <source>
        <dbReference type="SAM" id="MobiDB-lite"/>
    </source>
</evidence>
<protein>
    <submittedName>
        <fullName evidence="2">Putative alkaline shock family protein YloU</fullName>
    </submittedName>
</protein>
<feature type="region of interest" description="Disordered" evidence="1">
    <location>
        <begin position="1"/>
        <end position="72"/>
    </location>
</feature>
<dbReference type="EMBL" id="PVZF01000006">
    <property type="protein sequence ID" value="PRY14567.1"/>
    <property type="molecule type" value="Genomic_DNA"/>
</dbReference>
<dbReference type="Proteomes" id="UP000238083">
    <property type="component" value="Unassembled WGS sequence"/>
</dbReference>
<evidence type="ECO:0000313" key="2">
    <source>
        <dbReference type="EMBL" id="PRY14567.1"/>
    </source>
</evidence>
<organism evidence="2 3">
    <name type="scientific">Kineococcus rhizosphaerae</name>
    <dbReference type="NCBI Taxonomy" id="559628"/>
    <lineage>
        <taxon>Bacteria</taxon>
        <taxon>Bacillati</taxon>
        <taxon>Actinomycetota</taxon>
        <taxon>Actinomycetes</taxon>
        <taxon>Kineosporiales</taxon>
        <taxon>Kineosporiaceae</taxon>
        <taxon>Kineococcus</taxon>
    </lineage>
</organism>
<reference evidence="2 3" key="1">
    <citation type="submission" date="2018-03" db="EMBL/GenBank/DDBJ databases">
        <title>Genomic Encyclopedia of Archaeal and Bacterial Type Strains, Phase II (KMG-II): from individual species to whole genera.</title>
        <authorList>
            <person name="Goeker M."/>
        </authorList>
    </citation>
    <scope>NUCLEOTIDE SEQUENCE [LARGE SCALE GENOMIC DNA]</scope>
    <source>
        <strain evidence="2 3">DSM 19711</strain>
    </source>
</reference>
<keyword evidence="3" id="KW-1185">Reference proteome</keyword>
<comment type="caution">
    <text evidence="2">The sequence shown here is derived from an EMBL/GenBank/DDBJ whole genome shotgun (WGS) entry which is preliminary data.</text>
</comment>
<proteinExistence type="predicted"/>
<sequence>MADVGTLGALDTATTRGATDPGRPDAAERGRTDVADRVAERIATRAAADVPGSVRTGGGTGGGSGTTDQVRKAVGGAVDDVLGRSLPSVDCTRAGDRVRVHVHVAAVWPVPAAELAAAVRDHVRDRLAHLGGYTVDACDVTVDRYVLSERDTRRRVQ</sequence>
<feature type="compositionally biased region" description="Gly residues" evidence="1">
    <location>
        <begin position="55"/>
        <end position="65"/>
    </location>
</feature>
<gene>
    <name evidence="2" type="ORF">CLV37_106125</name>
</gene>
<dbReference type="AlphaFoldDB" id="A0A2T0R3C8"/>
<accession>A0A2T0R3C8</accession>